<dbReference type="InterPro" id="IPR050950">
    <property type="entry name" value="HTH-type_LysR_regulators"/>
</dbReference>
<dbReference type="PROSITE" id="PS50931">
    <property type="entry name" value="HTH_LYSR"/>
    <property type="match status" value="1"/>
</dbReference>
<keyword evidence="4" id="KW-0804">Transcription</keyword>
<dbReference type="Gene3D" id="1.10.10.10">
    <property type="entry name" value="Winged helix-like DNA-binding domain superfamily/Winged helix DNA-binding domain"/>
    <property type="match status" value="1"/>
</dbReference>
<dbReference type="Proteomes" id="UP000076852">
    <property type="component" value="Chromosome 2"/>
</dbReference>
<keyword evidence="7" id="KW-1185">Reference proteome</keyword>
<evidence type="ECO:0000259" key="5">
    <source>
        <dbReference type="PROSITE" id="PS50931"/>
    </source>
</evidence>
<dbReference type="PANTHER" id="PTHR30419:SF8">
    <property type="entry name" value="NITROGEN ASSIMILATION TRANSCRIPTIONAL ACTIVATOR-RELATED"/>
    <property type="match status" value="1"/>
</dbReference>
<organism evidence="6 7">
    <name type="scientific">Paraburkholderia phytofirmans OLGA172</name>
    <dbReference type="NCBI Taxonomy" id="1417228"/>
    <lineage>
        <taxon>Bacteria</taxon>
        <taxon>Pseudomonadati</taxon>
        <taxon>Pseudomonadota</taxon>
        <taxon>Betaproteobacteria</taxon>
        <taxon>Burkholderiales</taxon>
        <taxon>Burkholderiaceae</taxon>
        <taxon>Paraburkholderia</taxon>
    </lineage>
</organism>
<accession>A0A160FSH9</accession>
<dbReference type="FunFam" id="1.10.10.10:FF:000001">
    <property type="entry name" value="LysR family transcriptional regulator"/>
    <property type="match status" value="1"/>
</dbReference>
<gene>
    <name evidence="6" type="ORF">AYM40_24910</name>
</gene>
<dbReference type="AlphaFoldDB" id="A0A160FSH9"/>
<evidence type="ECO:0000256" key="4">
    <source>
        <dbReference type="ARBA" id="ARBA00023163"/>
    </source>
</evidence>
<evidence type="ECO:0000313" key="7">
    <source>
        <dbReference type="Proteomes" id="UP000076852"/>
    </source>
</evidence>
<dbReference type="Pfam" id="PF00126">
    <property type="entry name" value="HTH_1"/>
    <property type="match status" value="1"/>
</dbReference>
<sequence length="71" mass="8107">MRYFVRTVRLGNFTQAASAVFVTQSTISKMVRQLEEEIGQPLLIRDRTQVALTDVGRVIYERGCKAQCDNQ</sequence>
<dbReference type="GO" id="GO:0005829">
    <property type="term" value="C:cytosol"/>
    <property type="evidence" value="ECO:0007669"/>
    <property type="project" value="TreeGrafter"/>
</dbReference>
<dbReference type="SUPFAM" id="SSF46785">
    <property type="entry name" value="Winged helix' DNA-binding domain"/>
    <property type="match status" value="1"/>
</dbReference>
<name>A0A160FSH9_9BURK</name>
<protein>
    <recommendedName>
        <fullName evidence="5">HTH lysR-type domain-containing protein</fullName>
    </recommendedName>
</protein>
<dbReference type="STRING" id="1804984.AYM40_24910"/>
<dbReference type="InterPro" id="IPR036388">
    <property type="entry name" value="WH-like_DNA-bd_sf"/>
</dbReference>
<keyword evidence="3" id="KW-0238">DNA-binding</keyword>
<evidence type="ECO:0000256" key="2">
    <source>
        <dbReference type="ARBA" id="ARBA00023015"/>
    </source>
</evidence>
<dbReference type="GO" id="GO:0003677">
    <property type="term" value="F:DNA binding"/>
    <property type="evidence" value="ECO:0007669"/>
    <property type="project" value="UniProtKB-KW"/>
</dbReference>
<dbReference type="InterPro" id="IPR036390">
    <property type="entry name" value="WH_DNA-bd_sf"/>
</dbReference>
<dbReference type="EMBL" id="CP014579">
    <property type="protein sequence ID" value="ANB75588.1"/>
    <property type="molecule type" value="Genomic_DNA"/>
</dbReference>
<dbReference type="InterPro" id="IPR000847">
    <property type="entry name" value="LysR_HTH_N"/>
</dbReference>
<dbReference type="PANTHER" id="PTHR30419">
    <property type="entry name" value="HTH-TYPE TRANSCRIPTIONAL REGULATOR YBHD"/>
    <property type="match status" value="1"/>
</dbReference>
<proteinExistence type="inferred from homology"/>
<dbReference type="GO" id="GO:0003700">
    <property type="term" value="F:DNA-binding transcription factor activity"/>
    <property type="evidence" value="ECO:0007669"/>
    <property type="project" value="InterPro"/>
</dbReference>
<dbReference type="KEGG" id="buz:AYM40_24910"/>
<evidence type="ECO:0000313" key="6">
    <source>
        <dbReference type="EMBL" id="ANB75588.1"/>
    </source>
</evidence>
<evidence type="ECO:0000256" key="1">
    <source>
        <dbReference type="ARBA" id="ARBA00009437"/>
    </source>
</evidence>
<evidence type="ECO:0000256" key="3">
    <source>
        <dbReference type="ARBA" id="ARBA00023125"/>
    </source>
</evidence>
<keyword evidence="2" id="KW-0805">Transcription regulation</keyword>
<dbReference type="PRINTS" id="PR00039">
    <property type="entry name" value="HTHLYSR"/>
</dbReference>
<comment type="similarity">
    <text evidence="1">Belongs to the LysR transcriptional regulatory family.</text>
</comment>
<feature type="domain" description="HTH lysR-type" evidence="5">
    <location>
        <begin position="1"/>
        <end position="53"/>
    </location>
</feature>
<reference evidence="6 7" key="1">
    <citation type="journal article" date="2016" name="Gene">
        <title>PacBio SMRT assembly of a complex multi-replicon genome reveals chlorocatechol degradative operon in a region of genome plasticity.</title>
        <authorList>
            <person name="Ricker N."/>
            <person name="Shen S.Y."/>
            <person name="Goordial J."/>
            <person name="Jin S."/>
            <person name="Fulthorpe R.R."/>
        </authorList>
    </citation>
    <scope>NUCLEOTIDE SEQUENCE [LARGE SCALE GENOMIC DNA]</scope>
    <source>
        <strain evidence="6 7">OLGA172</strain>
    </source>
</reference>